<dbReference type="GO" id="GO:0007165">
    <property type="term" value="P:signal transduction"/>
    <property type="evidence" value="ECO:0007669"/>
    <property type="project" value="UniProtKB-KW"/>
</dbReference>
<dbReference type="InterPro" id="IPR004090">
    <property type="entry name" value="Chemotax_Me-accpt_rcpt"/>
</dbReference>
<dbReference type="SMART" id="SM00283">
    <property type="entry name" value="MA"/>
    <property type="match status" value="1"/>
</dbReference>
<dbReference type="AlphaFoldDB" id="A0A437QSS5"/>
<feature type="region of interest" description="Disordered" evidence="5">
    <location>
        <begin position="520"/>
        <end position="600"/>
    </location>
</feature>
<evidence type="ECO:0000256" key="6">
    <source>
        <dbReference type="SAM" id="Phobius"/>
    </source>
</evidence>
<protein>
    <submittedName>
        <fullName evidence="9">Methyl-accepting chemotaxis protein</fullName>
    </submittedName>
</protein>
<dbReference type="Proteomes" id="UP000283077">
    <property type="component" value="Unassembled WGS sequence"/>
</dbReference>
<evidence type="ECO:0000256" key="5">
    <source>
        <dbReference type="SAM" id="MobiDB-lite"/>
    </source>
</evidence>
<dbReference type="InterPro" id="IPR024478">
    <property type="entry name" value="HlyB_4HB_MCP"/>
</dbReference>
<keyword evidence="1" id="KW-0145">Chemotaxis</keyword>
<evidence type="ECO:0000256" key="2">
    <source>
        <dbReference type="ARBA" id="ARBA00023224"/>
    </source>
</evidence>
<evidence type="ECO:0000313" key="9">
    <source>
        <dbReference type="EMBL" id="RVU37540.1"/>
    </source>
</evidence>
<dbReference type="Pfam" id="PF00015">
    <property type="entry name" value="MCPsignal"/>
    <property type="match status" value="1"/>
</dbReference>
<feature type="region of interest" description="Disordered" evidence="5">
    <location>
        <begin position="285"/>
        <end position="323"/>
    </location>
</feature>
<keyword evidence="6" id="KW-0472">Membrane</keyword>
<dbReference type="PROSITE" id="PS50885">
    <property type="entry name" value="HAMP"/>
    <property type="match status" value="1"/>
</dbReference>
<feature type="domain" description="Methyl-accepting transducer" evidence="7">
    <location>
        <begin position="270"/>
        <end position="485"/>
    </location>
</feature>
<dbReference type="PROSITE" id="PS50111">
    <property type="entry name" value="CHEMOTAXIS_TRANSDUC_2"/>
    <property type="match status" value="1"/>
</dbReference>
<keyword evidence="6" id="KW-1133">Transmembrane helix</keyword>
<evidence type="ECO:0000259" key="8">
    <source>
        <dbReference type="PROSITE" id="PS50885"/>
    </source>
</evidence>
<reference evidence="9 10" key="1">
    <citation type="submission" date="2019-01" db="EMBL/GenBank/DDBJ databases">
        <authorList>
            <person name="Chen W.-M."/>
        </authorList>
    </citation>
    <scope>NUCLEOTIDE SEQUENCE [LARGE SCALE GENOMIC DNA]</scope>
    <source>
        <strain evidence="9 10">KYPC3</strain>
    </source>
</reference>
<gene>
    <name evidence="9" type="ORF">EOE67_10165</name>
</gene>
<name>A0A437QSS5_9GAMM</name>
<dbReference type="PANTHER" id="PTHR43531:SF11">
    <property type="entry name" value="METHYL-ACCEPTING CHEMOTAXIS PROTEIN 3"/>
    <property type="match status" value="1"/>
</dbReference>
<dbReference type="CDD" id="cd06225">
    <property type="entry name" value="HAMP"/>
    <property type="match status" value="1"/>
</dbReference>
<evidence type="ECO:0000259" key="7">
    <source>
        <dbReference type="PROSITE" id="PS50111"/>
    </source>
</evidence>
<evidence type="ECO:0000256" key="4">
    <source>
        <dbReference type="PROSITE-ProRule" id="PRU00284"/>
    </source>
</evidence>
<proteinExistence type="inferred from homology"/>
<dbReference type="EMBL" id="SACS01000009">
    <property type="protein sequence ID" value="RVU37540.1"/>
    <property type="molecule type" value="Genomic_DNA"/>
</dbReference>
<dbReference type="PANTHER" id="PTHR43531">
    <property type="entry name" value="PROTEIN ICFG"/>
    <property type="match status" value="1"/>
</dbReference>
<dbReference type="GO" id="GO:0006935">
    <property type="term" value="P:chemotaxis"/>
    <property type="evidence" value="ECO:0007669"/>
    <property type="project" value="UniProtKB-KW"/>
</dbReference>
<evidence type="ECO:0000313" key="10">
    <source>
        <dbReference type="Proteomes" id="UP000283077"/>
    </source>
</evidence>
<dbReference type="InterPro" id="IPR004089">
    <property type="entry name" value="MCPsignal_dom"/>
</dbReference>
<dbReference type="OrthoDB" id="9781845at2"/>
<feature type="compositionally biased region" description="Polar residues" evidence="5">
    <location>
        <begin position="544"/>
        <end position="560"/>
    </location>
</feature>
<keyword evidence="10" id="KW-1185">Reference proteome</keyword>
<comment type="similarity">
    <text evidence="3">Belongs to the methyl-accepting chemotaxis (MCP) protein family.</text>
</comment>
<dbReference type="Gene3D" id="1.10.287.950">
    <property type="entry name" value="Methyl-accepting chemotaxis protein"/>
    <property type="match status" value="1"/>
</dbReference>
<feature type="domain" description="HAMP" evidence="8">
    <location>
        <begin position="214"/>
        <end position="265"/>
    </location>
</feature>
<dbReference type="RefSeq" id="WP_127698977.1">
    <property type="nucleotide sequence ID" value="NZ_SACS01000009.1"/>
</dbReference>
<keyword evidence="6" id="KW-0812">Transmembrane</keyword>
<dbReference type="InterPro" id="IPR003660">
    <property type="entry name" value="HAMP_dom"/>
</dbReference>
<evidence type="ECO:0000256" key="1">
    <source>
        <dbReference type="ARBA" id="ARBA00022500"/>
    </source>
</evidence>
<dbReference type="GO" id="GO:0004888">
    <property type="term" value="F:transmembrane signaling receptor activity"/>
    <property type="evidence" value="ECO:0007669"/>
    <property type="project" value="InterPro"/>
</dbReference>
<accession>A0A437QSS5</accession>
<dbReference type="Pfam" id="PF12729">
    <property type="entry name" value="4HB_MCP_1"/>
    <property type="match status" value="1"/>
</dbReference>
<comment type="caution">
    <text evidence="9">The sequence shown here is derived from an EMBL/GenBank/DDBJ whole genome shotgun (WGS) entry which is preliminary data.</text>
</comment>
<keyword evidence="2 4" id="KW-0807">Transducer</keyword>
<feature type="compositionally biased region" description="Basic and acidic residues" evidence="5">
    <location>
        <begin position="589"/>
        <end position="600"/>
    </location>
</feature>
<dbReference type="InterPro" id="IPR051310">
    <property type="entry name" value="MCP_chemotaxis"/>
</dbReference>
<evidence type="ECO:0000256" key="3">
    <source>
        <dbReference type="ARBA" id="ARBA00029447"/>
    </source>
</evidence>
<dbReference type="GO" id="GO:0005886">
    <property type="term" value="C:plasma membrane"/>
    <property type="evidence" value="ECO:0007669"/>
    <property type="project" value="TreeGrafter"/>
</dbReference>
<dbReference type="PRINTS" id="PR00260">
    <property type="entry name" value="CHEMTRNSDUCR"/>
</dbReference>
<dbReference type="SUPFAM" id="SSF58104">
    <property type="entry name" value="Methyl-accepting chemotaxis protein (MCP) signaling domain"/>
    <property type="match status" value="1"/>
</dbReference>
<organism evidence="9 10">
    <name type="scientific">Rheinheimera riviphila</name>
    <dbReference type="NCBI Taxonomy" id="1834037"/>
    <lineage>
        <taxon>Bacteria</taxon>
        <taxon>Pseudomonadati</taxon>
        <taxon>Pseudomonadota</taxon>
        <taxon>Gammaproteobacteria</taxon>
        <taxon>Chromatiales</taxon>
        <taxon>Chromatiaceae</taxon>
        <taxon>Rheinheimera</taxon>
    </lineage>
</organism>
<feature type="transmembrane region" description="Helical" evidence="6">
    <location>
        <begin position="187"/>
        <end position="208"/>
    </location>
</feature>
<sequence>MLEKMKVSTRQALMAGSLILLLLLTAGLGLRGIWLEHRTITSLYDDRIVPLRDLSRITDSFAVLLVESPQKVYRQELTTDNALQQVDQLLQQNDQLWQQYLKTLLTAEESQLIQQVKPPLAAAMTQLEQLKSLYSAYQPEPMLGYMQKNMYPVFQPLANALNDLRELQAREAEQMYLASGERYQQNLLLTLLVTGVSLLLALLLSVLISRSLTRQLGGELQLASDIIQQVAAGDLTVRVPIQPDDEHSMLSQIKRMVENLARIIQEVRTSAGTLSAASLQMSGTAQGLSQSSTEQASSVEQTSAAMEQMSASVQQNNENSTTTERIARESAAHATTGGAAVRDTVAAMHQIAQKVSIIDDIAYQTNLLALNAAIEAGRAGEHGLGFAVVAAEVRKLAARSQTAAKEIGEVATGSVALAEQAGHLLHQMLPSIEKTAELVQQIAAASDEQNQGAQQINGAIAQITQTTQQNAAASEELSATSEELTGQAQQLIELMSFFQLPLLVNDHTVAKTQLRPAFAAMKPKAAPQTSVTARAGTSGAFKPTGSSTPAKSSSTTNTTRKAAKPSLPPSVGNSKALPPAKTLPKTKAGSHDDDFEYEKF</sequence>